<accession>A0A1W6L9F5</accession>
<comment type="similarity">
    <text evidence="1">Belongs to the TrbG/VirB9 family.</text>
</comment>
<evidence type="ECO:0000313" key="5">
    <source>
        <dbReference type="Proteomes" id="UP000193427"/>
    </source>
</evidence>
<reference evidence="4 5" key="1">
    <citation type="submission" date="2016-04" db="EMBL/GenBank/DDBJ databases">
        <title>Complete genome sequence of natural rubber-degrading, novel Gram-negative bacterium, Rhizobacter gummiphilus strain NS21.</title>
        <authorList>
            <person name="Tabata M."/>
            <person name="Kasai D."/>
            <person name="Fukuda M."/>
        </authorList>
    </citation>
    <scope>NUCLEOTIDE SEQUENCE [LARGE SCALE GENOMIC DNA]</scope>
    <source>
        <strain evidence="4 5">NS21</strain>
    </source>
</reference>
<feature type="domain" description="Toxin co-regulated pilus biosynthesis protein Q C-terminal" evidence="3">
    <location>
        <begin position="266"/>
        <end position="342"/>
    </location>
</feature>
<dbReference type="AlphaFoldDB" id="A0A1W6L9F5"/>
<protein>
    <recommendedName>
        <fullName evidence="3">Toxin co-regulated pilus biosynthesis protein Q C-terminal domain-containing protein</fullName>
    </recommendedName>
</protein>
<organism evidence="4 5">
    <name type="scientific">Piscinibacter gummiphilus</name>
    <dbReference type="NCBI Taxonomy" id="946333"/>
    <lineage>
        <taxon>Bacteria</taxon>
        <taxon>Pseudomonadati</taxon>
        <taxon>Pseudomonadota</taxon>
        <taxon>Betaproteobacteria</taxon>
        <taxon>Burkholderiales</taxon>
        <taxon>Sphaerotilaceae</taxon>
        <taxon>Piscinibacter</taxon>
    </lineage>
</organism>
<proteinExistence type="inferred from homology"/>
<evidence type="ECO:0000256" key="1">
    <source>
        <dbReference type="ARBA" id="ARBA00006135"/>
    </source>
</evidence>
<evidence type="ECO:0000259" key="3">
    <source>
        <dbReference type="Pfam" id="PF10671"/>
    </source>
</evidence>
<dbReference type="InterPro" id="IPR038161">
    <property type="entry name" value="VirB9/CagX/TrbG_C_sf"/>
</dbReference>
<keyword evidence="2" id="KW-0732">Signal</keyword>
<dbReference type="Pfam" id="PF10671">
    <property type="entry name" value="TcpQ"/>
    <property type="match status" value="1"/>
</dbReference>
<dbReference type="Gene3D" id="2.60.40.2500">
    <property type="match status" value="1"/>
</dbReference>
<dbReference type="Proteomes" id="UP000193427">
    <property type="component" value="Chromosome"/>
</dbReference>
<dbReference type="CDD" id="cd06911">
    <property type="entry name" value="VirB9_CagX_TrbG"/>
    <property type="match status" value="1"/>
</dbReference>
<dbReference type="Gene3D" id="3.55.50.70">
    <property type="match status" value="1"/>
</dbReference>
<dbReference type="InterPro" id="IPR033645">
    <property type="entry name" value="VirB9/CagX/TrbG_C"/>
</dbReference>
<evidence type="ECO:0000256" key="2">
    <source>
        <dbReference type="ARBA" id="ARBA00022729"/>
    </source>
</evidence>
<dbReference type="Pfam" id="PF03524">
    <property type="entry name" value="CagX"/>
    <property type="match status" value="1"/>
</dbReference>
<dbReference type="InterPro" id="IPR018927">
    <property type="entry name" value="Pilus_synth_Q_C"/>
</dbReference>
<dbReference type="KEGG" id="rgu:A4W93_13995"/>
<dbReference type="RefSeq" id="WP_169726540.1">
    <property type="nucleotide sequence ID" value="NZ_BSPR01000007.1"/>
</dbReference>
<dbReference type="STRING" id="946333.A4W93_13995"/>
<name>A0A1W6L9F5_9BURK</name>
<gene>
    <name evidence="4" type="ORF">A4W93_13995</name>
</gene>
<keyword evidence="5" id="KW-1185">Reference proteome</keyword>
<dbReference type="EMBL" id="CP015118">
    <property type="protein sequence ID" value="ARN20919.1"/>
    <property type="molecule type" value="Genomic_DNA"/>
</dbReference>
<sequence length="347" mass="37662">MAVGLMSCVVGSGAFGAADAYDFDYRISGHTSARPVQVFADTERTYFQFVEGQAVPLILAGQAGERVVPVQEGPYHVVAGRSHEYTLRLAGRRARVEHAGKVWLPPSAQGAGPSAPLKLGADDRTLSSYATPVRGDVIEWVEPEQRVVRSVVFAPGASLLPVDDADFIAKVSARMGSDVRVEVQREGNARPRALAEARFRRTAQALVRAGVAPARIESAAASGRWPPDTLQIVWLRAVEPVRRTSTAGAPPSRDLASMGRPVRGNFDILLSDGTVATSLRRWAQDSGYRLEWDTPIEAPIVGDLTLDARRFPEAVDRIVTGLRASGYPLRMEIEDGQVVRIKHEPPR</sequence>
<evidence type="ECO:0000313" key="4">
    <source>
        <dbReference type="EMBL" id="ARN20919.1"/>
    </source>
</evidence>
<dbReference type="InterPro" id="IPR010258">
    <property type="entry name" value="Conjugal_tfr_TrbG/VirB9/CagX"/>
</dbReference>